<dbReference type="AlphaFoldDB" id="A0A1Y1WN85"/>
<evidence type="ECO:0000313" key="1">
    <source>
        <dbReference type="EMBL" id="ORX74973.1"/>
    </source>
</evidence>
<dbReference type="Proteomes" id="UP000193922">
    <property type="component" value="Unassembled WGS sequence"/>
</dbReference>
<accession>A0A1Y1WN85</accession>
<keyword evidence="2" id="KW-1185">Reference proteome</keyword>
<dbReference type="EMBL" id="MCFD01000001">
    <property type="protein sequence ID" value="ORX74973.1"/>
    <property type="molecule type" value="Genomic_DNA"/>
</dbReference>
<reference evidence="1 2" key="1">
    <citation type="submission" date="2016-07" db="EMBL/GenBank/DDBJ databases">
        <title>Pervasive Adenine N6-methylation of Active Genes in Fungi.</title>
        <authorList>
            <consortium name="DOE Joint Genome Institute"/>
            <person name="Mondo S.J."/>
            <person name="Dannebaum R.O."/>
            <person name="Kuo R.C."/>
            <person name="Labutti K."/>
            <person name="Haridas S."/>
            <person name="Kuo A."/>
            <person name="Salamov A."/>
            <person name="Ahrendt S.R."/>
            <person name="Lipzen A."/>
            <person name="Sullivan W."/>
            <person name="Andreopoulos W.B."/>
            <person name="Clum A."/>
            <person name="Lindquist E."/>
            <person name="Daum C."/>
            <person name="Ramamoorthy G.K."/>
            <person name="Gryganskyi A."/>
            <person name="Culley D."/>
            <person name="Magnuson J.K."/>
            <person name="James T.Y."/>
            <person name="O'Malley M.A."/>
            <person name="Stajich J.E."/>
            <person name="Spatafora J.W."/>
            <person name="Visel A."/>
            <person name="Grigoriev I.V."/>
        </authorList>
    </citation>
    <scope>NUCLEOTIDE SEQUENCE [LARGE SCALE GENOMIC DNA]</scope>
    <source>
        <strain evidence="1 2">ATCC 12442</strain>
    </source>
</reference>
<dbReference type="GeneID" id="63801572"/>
<sequence length="114" mass="13674">MLMSVLWQPRQQLLLLARRVTQRPKTTLMTPRRKMAWKWTRTMRTMVKARVLMSKLCRWRQRQQLQASHPRSALRSIPSHQRRRIVIASTETLCCFTCLLAKVPNYSRIFQPII</sequence>
<dbReference type="RefSeq" id="XP_040748184.1">
    <property type="nucleotide sequence ID" value="XM_040884924.1"/>
</dbReference>
<evidence type="ECO:0000313" key="2">
    <source>
        <dbReference type="Proteomes" id="UP000193922"/>
    </source>
</evidence>
<comment type="caution">
    <text evidence="1">The sequence shown here is derived from an EMBL/GenBank/DDBJ whole genome shotgun (WGS) entry which is preliminary data.</text>
</comment>
<organism evidence="1 2">
    <name type="scientific">Linderina pennispora</name>
    <dbReference type="NCBI Taxonomy" id="61395"/>
    <lineage>
        <taxon>Eukaryota</taxon>
        <taxon>Fungi</taxon>
        <taxon>Fungi incertae sedis</taxon>
        <taxon>Zoopagomycota</taxon>
        <taxon>Kickxellomycotina</taxon>
        <taxon>Kickxellomycetes</taxon>
        <taxon>Kickxellales</taxon>
        <taxon>Kickxellaceae</taxon>
        <taxon>Linderina</taxon>
    </lineage>
</organism>
<protein>
    <submittedName>
        <fullName evidence="1">Uncharacterized protein</fullName>
    </submittedName>
</protein>
<proteinExistence type="predicted"/>
<gene>
    <name evidence="1" type="ORF">DL89DRAFT_232383</name>
</gene>
<name>A0A1Y1WN85_9FUNG</name>